<name>F2NR07_MARHT</name>
<keyword evidence="2" id="KW-0548">Nucleotidyltransferase</keyword>
<dbReference type="AlphaFoldDB" id="F2NR07"/>
<dbReference type="InterPro" id="IPR005908">
    <property type="entry name" value="G1P_thy_trans_l"/>
</dbReference>
<dbReference type="Gene3D" id="3.90.550.10">
    <property type="entry name" value="Spore Coat Polysaccharide Biosynthesis Protein SpsA, Chain A"/>
    <property type="match status" value="1"/>
</dbReference>
<evidence type="ECO:0000259" key="1">
    <source>
        <dbReference type="Pfam" id="PF00483"/>
    </source>
</evidence>
<dbReference type="HOGENOM" id="CLU_029499_0_1_0"/>
<protein>
    <submittedName>
        <fullName evidence="2">Glucose-1-phosphate thymidyltransferase</fullName>
        <ecNumber evidence="2">2.7.7.24</ecNumber>
    </submittedName>
</protein>
<reference evidence="2 3" key="1">
    <citation type="journal article" date="2012" name="Stand. Genomic Sci.">
        <title>Complete genome sequence of the aerobic, heterotroph Marinithermus hydrothermalis type strain (T1(T)) from a deep-sea hydrothermal vent chimney.</title>
        <authorList>
            <person name="Copeland A."/>
            <person name="Gu W."/>
            <person name="Yasawong M."/>
            <person name="Lapidus A."/>
            <person name="Lucas S."/>
            <person name="Deshpande S."/>
            <person name="Pagani I."/>
            <person name="Tapia R."/>
            <person name="Cheng J.F."/>
            <person name="Goodwin L.A."/>
            <person name="Pitluck S."/>
            <person name="Liolios K."/>
            <person name="Ivanova N."/>
            <person name="Mavromatis K."/>
            <person name="Mikhailova N."/>
            <person name="Pati A."/>
            <person name="Chen A."/>
            <person name="Palaniappan K."/>
            <person name="Land M."/>
            <person name="Pan C."/>
            <person name="Brambilla E.M."/>
            <person name="Rohde M."/>
            <person name="Tindall B.J."/>
            <person name="Sikorski J."/>
            <person name="Goker M."/>
            <person name="Detter J.C."/>
            <person name="Bristow J."/>
            <person name="Eisen J.A."/>
            <person name="Markowitz V."/>
            <person name="Hugenholtz P."/>
            <person name="Kyrpides N.C."/>
            <person name="Klenk H.P."/>
            <person name="Woyke T."/>
        </authorList>
    </citation>
    <scope>NUCLEOTIDE SEQUENCE [LARGE SCALE GENOMIC DNA]</scope>
    <source>
        <strain evidence="3">DSM 14884 / JCM 11576 / T1</strain>
    </source>
</reference>
<organism evidence="2 3">
    <name type="scientific">Marinithermus hydrothermalis (strain DSM 14884 / JCM 11576 / T1)</name>
    <dbReference type="NCBI Taxonomy" id="869210"/>
    <lineage>
        <taxon>Bacteria</taxon>
        <taxon>Thermotogati</taxon>
        <taxon>Deinococcota</taxon>
        <taxon>Deinococci</taxon>
        <taxon>Thermales</taxon>
        <taxon>Thermaceae</taxon>
        <taxon>Marinithermus</taxon>
    </lineage>
</organism>
<dbReference type="EC" id="2.7.7.24" evidence="2"/>
<keyword evidence="3" id="KW-1185">Reference proteome</keyword>
<dbReference type="STRING" id="869210.Marky_1854"/>
<dbReference type="CDD" id="cd04189">
    <property type="entry name" value="G1P_TT_long"/>
    <property type="match status" value="1"/>
</dbReference>
<dbReference type="InterPro" id="IPR005835">
    <property type="entry name" value="NTP_transferase_dom"/>
</dbReference>
<gene>
    <name evidence="2" type="ordered locus">Marky_1854</name>
</gene>
<dbReference type="KEGG" id="mhd:Marky_1854"/>
<dbReference type="SUPFAM" id="SSF53448">
    <property type="entry name" value="Nucleotide-diphospho-sugar transferases"/>
    <property type="match status" value="1"/>
</dbReference>
<dbReference type="EMBL" id="CP002630">
    <property type="protein sequence ID" value="AEB12585.1"/>
    <property type="molecule type" value="Genomic_DNA"/>
</dbReference>
<dbReference type="GO" id="GO:0008879">
    <property type="term" value="F:glucose-1-phosphate thymidylyltransferase activity"/>
    <property type="evidence" value="ECO:0007669"/>
    <property type="project" value="UniProtKB-EC"/>
</dbReference>
<dbReference type="PANTHER" id="PTHR42883:SF2">
    <property type="entry name" value="THYMIDYLYLTRANSFERASE"/>
    <property type="match status" value="1"/>
</dbReference>
<dbReference type="eggNOG" id="COG1209">
    <property type="taxonomic scope" value="Bacteria"/>
</dbReference>
<accession>F2NR07</accession>
<sequence length="359" mass="39233">MNALKGLILSGGKGTRLRPLTFTRAKQLVPIANKPNLFYVVEDLVEAGITEIGVVISPETGEEVRAALGDGSRWGARFTFIVQDQPLGLAHAVRTARGFLGEAPFVMYLGDNLLSGGIRHLVEAYRRGEAEHVILLTEVEDPRQFGVAVLDAAGRVVRLVEKPKEPPSNLALVGVYLFGPEIHEVIKTLKPSWRGEYEITEAIQGLIDRGFRVVAHQVRGWWKDTGKPEDLLDANRLALSQIQRRIAGEVVEAEIVGEVVVEEGARVVRSVIRGPAHVAEGAVIEGSYLGPYTSVGRAARVIRSEVEYSILLDRAEVVDLPYRLDASVLGQGVTVTGGENSPRRHTLQLVLGDRSRVRL</sequence>
<evidence type="ECO:0000313" key="3">
    <source>
        <dbReference type="Proteomes" id="UP000007030"/>
    </source>
</evidence>
<dbReference type="InterPro" id="IPR029044">
    <property type="entry name" value="Nucleotide-diphossugar_trans"/>
</dbReference>
<dbReference type="Pfam" id="PF00483">
    <property type="entry name" value="NTP_transferase"/>
    <property type="match status" value="1"/>
</dbReference>
<evidence type="ECO:0000313" key="2">
    <source>
        <dbReference type="EMBL" id="AEB12585.1"/>
    </source>
</evidence>
<dbReference type="PANTHER" id="PTHR42883">
    <property type="entry name" value="GLUCOSE-1-PHOSPHATE THYMIDYLTRANSFERASE"/>
    <property type="match status" value="1"/>
</dbReference>
<feature type="domain" description="Nucleotidyl transferase" evidence="1">
    <location>
        <begin position="5"/>
        <end position="239"/>
    </location>
</feature>
<proteinExistence type="predicted"/>
<dbReference type="NCBIfam" id="TIGR01208">
    <property type="entry name" value="rmlA_long"/>
    <property type="match status" value="1"/>
</dbReference>
<dbReference type="Proteomes" id="UP000007030">
    <property type="component" value="Chromosome"/>
</dbReference>
<keyword evidence="2" id="KW-0808">Transferase</keyword>